<evidence type="ECO:0000313" key="7">
    <source>
        <dbReference type="EMBL" id="MCL2913636.1"/>
    </source>
</evidence>
<name>A0ABT0N6X9_9GAMM</name>
<evidence type="ECO:0000256" key="3">
    <source>
        <dbReference type="ARBA" id="ARBA00022801"/>
    </source>
</evidence>
<dbReference type="PANTHER" id="PTHR10458">
    <property type="entry name" value="PEPTIDE DEFORMYLASE"/>
    <property type="match status" value="1"/>
</dbReference>
<dbReference type="NCBIfam" id="NF001159">
    <property type="entry name" value="PRK00150.1-3"/>
    <property type="match status" value="1"/>
</dbReference>
<dbReference type="EC" id="3.5.1.88" evidence="6"/>
<keyword evidence="3 6" id="KW-0378">Hydrolase</keyword>
<evidence type="ECO:0000256" key="6">
    <source>
        <dbReference type="HAMAP-Rule" id="MF_00163"/>
    </source>
</evidence>
<dbReference type="HAMAP" id="MF_00163">
    <property type="entry name" value="Pep_deformylase"/>
    <property type="match status" value="1"/>
</dbReference>
<comment type="caution">
    <text evidence="7">The sequence shown here is derived from an EMBL/GenBank/DDBJ whole genome shotgun (WGS) entry which is preliminary data.</text>
</comment>
<feature type="active site" evidence="6">
    <location>
        <position position="142"/>
    </location>
</feature>
<organism evidence="7 8">
    <name type="scientific">Shewanella corallii</name>
    <dbReference type="NCBI Taxonomy" id="560080"/>
    <lineage>
        <taxon>Bacteria</taxon>
        <taxon>Pseudomonadati</taxon>
        <taxon>Pseudomonadota</taxon>
        <taxon>Gammaproteobacteria</taxon>
        <taxon>Alteromonadales</taxon>
        <taxon>Shewanellaceae</taxon>
        <taxon>Shewanella</taxon>
    </lineage>
</organism>
<feature type="binding site" evidence="6">
    <location>
        <position position="99"/>
    </location>
    <ligand>
        <name>Fe cation</name>
        <dbReference type="ChEBI" id="CHEBI:24875"/>
    </ligand>
</feature>
<gene>
    <name evidence="6 7" type="primary">def</name>
    <name evidence="7" type="ORF">L2725_07510</name>
</gene>
<dbReference type="PIRSF" id="PIRSF004749">
    <property type="entry name" value="Pep_def"/>
    <property type="match status" value="1"/>
</dbReference>
<evidence type="ECO:0000256" key="1">
    <source>
        <dbReference type="ARBA" id="ARBA00010759"/>
    </source>
</evidence>
<keyword evidence="2 6" id="KW-0479">Metal-binding</keyword>
<evidence type="ECO:0000256" key="4">
    <source>
        <dbReference type="ARBA" id="ARBA00022917"/>
    </source>
</evidence>
<dbReference type="Pfam" id="PF01327">
    <property type="entry name" value="Pep_deformylase"/>
    <property type="match status" value="1"/>
</dbReference>
<evidence type="ECO:0000256" key="5">
    <source>
        <dbReference type="ARBA" id="ARBA00023004"/>
    </source>
</evidence>
<keyword evidence="8" id="KW-1185">Reference proteome</keyword>
<dbReference type="EMBL" id="JAKIKT010000002">
    <property type="protein sequence ID" value="MCL2913636.1"/>
    <property type="molecule type" value="Genomic_DNA"/>
</dbReference>
<accession>A0ABT0N6X9</accession>
<dbReference type="GO" id="GO:0042586">
    <property type="term" value="F:peptide deformylase activity"/>
    <property type="evidence" value="ECO:0007669"/>
    <property type="project" value="UniProtKB-EC"/>
</dbReference>
<comment type="function">
    <text evidence="6">Removes the formyl group from the N-terminal Met of newly synthesized proteins. Requires at least a dipeptide for an efficient rate of reaction. N-terminal L-methionine is a prerequisite for activity but the enzyme has broad specificity at other positions.</text>
</comment>
<keyword evidence="4 6" id="KW-0648">Protein biosynthesis</keyword>
<feature type="binding site" evidence="6">
    <location>
        <position position="141"/>
    </location>
    <ligand>
        <name>Fe cation</name>
        <dbReference type="ChEBI" id="CHEBI:24875"/>
    </ligand>
</feature>
<comment type="cofactor">
    <cofactor evidence="6">
        <name>Fe(2+)</name>
        <dbReference type="ChEBI" id="CHEBI:29033"/>
    </cofactor>
    <text evidence="6">Binds 1 Fe(2+) ion.</text>
</comment>
<dbReference type="PRINTS" id="PR01576">
    <property type="entry name" value="PDEFORMYLASE"/>
</dbReference>
<dbReference type="PANTHER" id="PTHR10458:SF21">
    <property type="entry name" value="PEPTIDE DEFORMYLASE"/>
    <property type="match status" value="1"/>
</dbReference>
<sequence>MALQPIATTGDEILGQQAVAVTVFDRQLHNLADDMMDTMLAANGVGIAAPQIHYPLAMFIMASRPNDRYPEAPLMEPLVLVNPELIGASVELESSEEGCLSVPGKRVNLFRHTWVDARYQDLQGQWHRSKFEGFAARIFQHELDHLKGITLLERANEPELQA</sequence>
<dbReference type="InterPro" id="IPR036821">
    <property type="entry name" value="Peptide_deformylase_sf"/>
</dbReference>
<dbReference type="Proteomes" id="UP001202831">
    <property type="component" value="Unassembled WGS sequence"/>
</dbReference>
<protein>
    <recommendedName>
        <fullName evidence="6">Peptide deformylase</fullName>
        <shortName evidence="6">PDF</shortName>
        <ecNumber evidence="6">3.5.1.88</ecNumber>
    </recommendedName>
    <alternativeName>
        <fullName evidence="6">Polypeptide deformylase</fullName>
    </alternativeName>
</protein>
<dbReference type="SUPFAM" id="SSF56420">
    <property type="entry name" value="Peptide deformylase"/>
    <property type="match status" value="1"/>
</dbReference>
<dbReference type="InterPro" id="IPR023635">
    <property type="entry name" value="Peptide_deformylase"/>
</dbReference>
<comment type="similarity">
    <text evidence="1 6">Belongs to the polypeptide deformylase family.</text>
</comment>
<evidence type="ECO:0000256" key="2">
    <source>
        <dbReference type="ARBA" id="ARBA00022723"/>
    </source>
</evidence>
<comment type="catalytic activity">
    <reaction evidence="6">
        <text>N-terminal N-formyl-L-methionyl-[peptide] + H2O = N-terminal L-methionyl-[peptide] + formate</text>
        <dbReference type="Rhea" id="RHEA:24420"/>
        <dbReference type="Rhea" id="RHEA-COMP:10639"/>
        <dbReference type="Rhea" id="RHEA-COMP:10640"/>
        <dbReference type="ChEBI" id="CHEBI:15377"/>
        <dbReference type="ChEBI" id="CHEBI:15740"/>
        <dbReference type="ChEBI" id="CHEBI:49298"/>
        <dbReference type="ChEBI" id="CHEBI:64731"/>
        <dbReference type="EC" id="3.5.1.88"/>
    </reaction>
</comment>
<dbReference type="Gene3D" id="3.90.45.10">
    <property type="entry name" value="Peptide deformylase"/>
    <property type="match status" value="1"/>
</dbReference>
<dbReference type="NCBIfam" id="TIGR00079">
    <property type="entry name" value="pept_deformyl"/>
    <property type="match status" value="1"/>
</dbReference>
<reference evidence="7 8" key="1">
    <citation type="submission" date="2022-01" db="EMBL/GenBank/DDBJ databases">
        <title>Whole genome-based taxonomy of the Shewanellaceae.</title>
        <authorList>
            <person name="Martin-Rodriguez A.J."/>
        </authorList>
    </citation>
    <scope>NUCLEOTIDE SEQUENCE [LARGE SCALE GENOMIC DNA]</scope>
    <source>
        <strain evidence="7 8">DSM 21332</strain>
    </source>
</reference>
<proteinExistence type="inferred from homology"/>
<dbReference type="CDD" id="cd00487">
    <property type="entry name" value="Pep_deformylase"/>
    <property type="match status" value="1"/>
</dbReference>
<keyword evidence="5 6" id="KW-0408">Iron</keyword>
<evidence type="ECO:0000313" key="8">
    <source>
        <dbReference type="Proteomes" id="UP001202831"/>
    </source>
</evidence>
<feature type="binding site" evidence="6">
    <location>
        <position position="145"/>
    </location>
    <ligand>
        <name>Fe cation</name>
        <dbReference type="ChEBI" id="CHEBI:24875"/>
    </ligand>
</feature>
<dbReference type="RefSeq" id="WP_249248365.1">
    <property type="nucleotide sequence ID" value="NZ_JAKIKT010000002.1"/>
</dbReference>